<proteinExistence type="predicted"/>
<sequence>MFLIFTGISFIGIMLMDELQRDNLERKYFEDKIKENQEKITGYLILLGMPSNFGRSLFGFDQVTFVTSQQHLQVQLCPALLPTV</sequence>
<evidence type="ECO:0000256" key="1">
    <source>
        <dbReference type="SAM" id="SignalP"/>
    </source>
</evidence>
<name>A0A453JU40_AEGTS</name>
<reference evidence="2" key="3">
    <citation type="journal article" date="2017" name="Nature">
        <title>Genome sequence of the progenitor of the wheat D genome Aegilops tauschii.</title>
        <authorList>
            <person name="Luo M.C."/>
            <person name="Gu Y.Q."/>
            <person name="Puiu D."/>
            <person name="Wang H."/>
            <person name="Twardziok S.O."/>
            <person name="Deal K.R."/>
            <person name="Huo N."/>
            <person name="Zhu T."/>
            <person name="Wang L."/>
            <person name="Wang Y."/>
            <person name="McGuire P.E."/>
            <person name="Liu S."/>
            <person name="Long H."/>
            <person name="Ramasamy R.K."/>
            <person name="Rodriguez J.C."/>
            <person name="Van S.L."/>
            <person name="Yuan L."/>
            <person name="Wang Z."/>
            <person name="Xia Z."/>
            <person name="Xiao L."/>
            <person name="Anderson O.D."/>
            <person name="Ouyang S."/>
            <person name="Liang Y."/>
            <person name="Zimin A.V."/>
            <person name="Pertea G."/>
            <person name="Qi P."/>
            <person name="Bennetzen J.L."/>
            <person name="Dai X."/>
            <person name="Dawson M.W."/>
            <person name="Muller H.G."/>
            <person name="Kugler K."/>
            <person name="Rivarola-Duarte L."/>
            <person name="Spannagl M."/>
            <person name="Mayer K.F.X."/>
            <person name="Lu F.H."/>
            <person name="Bevan M.W."/>
            <person name="Leroy P."/>
            <person name="Li P."/>
            <person name="You F.M."/>
            <person name="Sun Q."/>
            <person name="Liu Z."/>
            <person name="Lyons E."/>
            <person name="Wicker T."/>
            <person name="Salzberg S.L."/>
            <person name="Devos K.M."/>
            <person name="Dvorak J."/>
        </authorList>
    </citation>
    <scope>NUCLEOTIDE SEQUENCE [LARGE SCALE GENOMIC DNA]</scope>
    <source>
        <strain evidence="2">cv. AL8/78</strain>
    </source>
</reference>
<dbReference type="Proteomes" id="UP000015105">
    <property type="component" value="Chromosome 5D"/>
</dbReference>
<feature type="chain" id="PRO_5019496712" evidence="1">
    <location>
        <begin position="17"/>
        <end position="84"/>
    </location>
</feature>
<organism evidence="2 3">
    <name type="scientific">Aegilops tauschii subsp. strangulata</name>
    <name type="common">Goatgrass</name>
    <dbReference type="NCBI Taxonomy" id="200361"/>
    <lineage>
        <taxon>Eukaryota</taxon>
        <taxon>Viridiplantae</taxon>
        <taxon>Streptophyta</taxon>
        <taxon>Embryophyta</taxon>
        <taxon>Tracheophyta</taxon>
        <taxon>Spermatophyta</taxon>
        <taxon>Magnoliopsida</taxon>
        <taxon>Liliopsida</taxon>
        <taxon>Poales</taxon>
        <taxon>Poaceae</taxon>
        <taxon>BOP clade</taxon>
        <taxon>Pooideae</taxon>
        <taxon>Triticodae</taxon>
        <taxon>Triticeae</taxon>
        <taxon>Triticinae</taxon>
        <taxon>Aegilops</taxon>
    </lineage>
</organism>
<keyword evidence="3" id="KW-1185">Reference proteome</keyword>
<keyword evidence="1" id="KW-0732">Signal</keyword>
<reference evidence="2" key="5">
    <citation type="journal article" date="2021" name="G3 (Bethesda)">
        <title>Aegilops tauschii genome assembly Aet v5.0 features greater sequence contiguity and improved annotation.</title>
        <authorList>
            <person name="Wang L."/>
            <person name="Zhu T."/>
            <person name="Rodriguez J.C."/>
            <person name="Deal K.R."/>
            <person name="Dubcovsky J."/>
            <person name="McGuire P.E."/>
            <person name="Lux T."/>
            <person name="Spannagl M."/>
            <person name="Mayer K.F.X."/>
            <person name="Baldrich P."/>
            <person name="Meyers B.C."/>
            <person name="Huo N."/>
            <person name="Gu Y.Q."/>
            <person name="Zhou H."/>
            <person name="Devos K.M."/>
            <person name="Bennetzen J.L."/>
            <person name="Unver T."/>
            <person name="Budak H."/>
            <person name="Gulick P.J."/>
            <person name="Galiba G."/>
            <person name="Kalapos B."/>
            <person name="Nelson D.R."/>
            <person name="Li P."/>
            <person name="You F.M."/>
            <person name="Luo M.C."/>
            <person name="Dvorak J."/>
        </authorList>
    </citation>
    <scope>NUCLEOTIDE SEQUENCE [LARGE SCALE GENOMIC DNA]</scope>
    <source>
        <strain evidence="2">cv. AL8/78</strain>
    </source>
</reference>
<reference evidence="2" key="4">
    <citation type="submission" date="2019-03" db="UniProtKB">
        <authorList>
            <consortium name="EnsemblPlants"/>
        </authorList>
    </citation>
    <scope>IDENTIFICATION</scope>
</reference>
<accession>A0A453JU40</accession>
<evidence type="ECO:0000313" key="2">
    <source>
        <dbReference type="EnsemblPlants" id="AET5Gv20192100.5"/>
    </source>
</evidence>
<dbReference type="AlphaFoldDB" id="A0A453JU40"/>
<feature type="signal peptide" evidence="1">
    <location>
        <begin position="1"/>
        <end position="16"/>
    </location>
</feature>
<dbReference type="EnsemblPlants" id="AET5Gv20192100.5">
    <property type="protein sequence ID" value="AET5Gv20192100.5"/>
    <property type="gene ID" value="AET5Gv20192100"/>
</dbReference>
<reference evidence="3" key="1">
    <citation type="journal article" date="2014" name="Science">
        <title>Ancient hybridizations among the ancestral genomes of bread wheat.</title>
        <authorList>
            <consortium name="International Wheat Genome Sequencing Consortium,"/>
            <person name="Marcussen T."/>
            <person name="Sandve S.R."/>
            <person name="Heier L."/>
            <person name="Spannagl M."/>
            <person name="Pfeifer M."/>
            <person name="Jakobsen K.S."/>
            <person name="Wulff B.B."/>
            <person name="Steuernagel B."/>
            <person name="Mayer K.F."/>
            <person name="Olsen O.A."/>
        </authorList>
    </citation>
    <scope>NUCLEOTIDE SEQUENCE [LARGE SCALE GENOMIC DNA]</scope>
    <source>
        <strain evidence="3">cv. AL8/78</strain>
    </source>
</reference>
<dbReference type="Gramene" id="AET5Gv20192100.5">
    <property type="protein sequence ID" value="AET5Gv20192100.5"/>
    <property type="gene ID" value="AET5Gv20192100"/>
</dbReference>
<reference evidence="3" key="2">
    <citation type="journal article" date="2017" name="Nat. Plants">
        <title>The Aegilops tauschii genome reveals multiple impacts of transposons.</title>
        <authorList>
            <person name="Zhao G."/>
            <person name="Zou C."/>
            <person name="Li K."/>
            <person name="Wang K."/>
            <person name="Li T."/>
            <person name="Gao L."/>
            <person name="Zhang X."/>
            <person name="Wang H."/>
            <person name="Yang Z."/>
            <person name="Liu X."/>
            <person name="Jiang W."/>
            <person name="Mao L."/>
            <person name="Kong X."/>
            <person name="Jiao Y."/>
            <person name="Jia J."/>
        </authorList>
    </citation>
    <scope>NUCLEOTIDE SEQUENCE [LARGE SCALE GENOMIC DNA]</scope>
    <source>
        <strain evidence="3">cv. AL8/78</strain>
    </source>
</reference>
<evidence type="ECO:0000313" key="3">
    <source>
        <dbReference type="Proteomes" id="UP000015105"/>
    </source>
</evidence>
<protein>
    <submittedName>
        <fullName evidence="2">Uncharacterized protein</fullName>
    </submittedName>
</protein>